<accession>A0A5A8C0C3</accession>
<evidence type="ECO:0000313" key="4">
    <source>
        <dbReference type="Proteomes" id="UP000323011"/>
    </source>
</evidence>
<evidence type="ECO:0000256" key="1">
    <source>
        <dbReference type="SAM" id="MobiDB-lite"/>
    </source>
</evidence>
<feature type="region of interest" description="Disordered" evidence="1">
    <location>
        <begin position="255"/>
        <end position="278"/>
    </location>
</feature>
<organism evidence="3 4">
    <name type="scientific">Cafeteria roenbergensis</name>
    <name type="common">Marine flagellate</name>
    <dbReference type="NCBI Taxonomy" id="33653"/>
    <lineage>
        <taxon>Eukaryota</taxon>
        <taxon>Sar</taxon>
        <taxon>Stramenopiles</taxon>
        <taxon>Bigyra</taxon>
        <taxon>Opalozoa</taxon>
        <taxon>Bicosoecida</taxon>
        <taxon>Cafeteriaceae</taxon>
        <taxon>Cafeteria</taxon>
    </lineage>
</organism>
<evidence type="ECO:0000313" key="3">
    <source>
        <dbReference type="EMBL" id="KAA0146155.1"/>
    </source>
</evidence>
<dbReference type="Proteomes" id="UP000323011">
    <property type="component" value="Unassembled WGS sequence"/>
</dbReference>
<reference evidence="3 4" key="1">
    <citation type="submission" date="2019-07" db="EMBL/GenBank/DDBJ databases">
        <title>Genomes of Cafeteria roenbergensis.</title>
        <authorList>
            <person name="Fischer M.G."/>
            <person name="Hackl T."/>
            <person name="Roman M."/>
        </authorList>
    </citation>
    <scope>NUCLEOTIDE SEQUENCE [LARGE SCALE GENOMIC DNA]</scope>
    <source>
        <strain evidence="3 4">BVI</strain>
    </source>
</reference>
<gene>
    <name evidence="3" type="ORF">FNF29_08216</name>
</gene>
<proteinExistence type="predicted"/>
<dbReference type="EMBL" id="VLTN01000098">
    <property type="protein sequence ID" value="KAA0146155.1"/>
    <property type="molecule type" value="Genomic_DNA"/>
</dbReference>
<feature type="region of interest" description="Disordered" evidence="1">
    <location>
        <begin position="192"/>
        <end position="225"/>
    </location>
</feature>
<sequence length="300" mass="31111">MTAPVAELQDAQGTTVVALLSPWVARLTVVGEPELSAAETRAFGGLDGSRVSAVLGGQLEVEFAQGFANFSGVYVRTQWLRTVIVAQVEVVGTPFSARSAPFAIVPEGFDPAPSGSRLESAPRESTPWWVTAFGGDDGLIAFASALVSVLVSVVVFVLVERRDRATQLLAQVDSKFTAAAARKNREAAELAKAANVADEGGPPSSPVDLDGAAAPAQAKSSAGPAAGRVDELEAFAIASRRSKLRKAWALPGHGVAGNAAEPPLDHSGPPQRPAAGNVELATIDEQAERVIARMESDGRL</sequence>
<keyword evidence="2" id="KW-0472">Membrane</keyword>
<protein>
    <submittedName>
        <fullName evidence="3">Uncharacterized protein</fullName>
    </submittedName>
</protein>
<feature type="transmembrane region" description="Helical" evidence="2">
    <location>
        <begin position="139"/>
        <end position="159"/>
    </location>
</feature>
<keyword evidence="2" id="KW-0812">Transmembrane</keyword>
<comment type="caution">
    <text evidence="3">The sequence shown here is derived from an EMBL/GenBank/DDBJ whole genome shotgun (WGS) entry which is preliminary data.</text>
</comment>
<evidence type="ECO:0000256" key="2">
    <source>
        <dbReference type="SAM" id="Phobius"/>
    </source>
</evidence>
<feature type="compositionally biased region" description="Low complexity" evidence="1">
    <location>
        <begin position="211"/>
        <end position="225"/>
    </location>
</feature>
<name>A0A5A8C0C3_CAFRO</name>
<dbReference type="AlphaFoldDB" id="A0A5A8C0C3"/>
<keyword evidence="4" id="KW-1185">Reference proteome</keyword>
<keyword evidence="2" id="KW-1133">Transmembrane helix</keyword>